<dbReference type="VEuPathDB" id="FungiDB:CIMG_03085"/>
<dbReference type="KEGG" id="cim:CIMG_03085"/>
<dbReference type="GeneID" id="4564572"/>
<evidence type="ECO:0000256" key="1">
    <source>
        <dbReference type="SAM" id="Phobius"/>
    </source>
</evidence>
<dbReference type="AlphaFoldDB" id="J3KAK5"/>
<evidence type="ECO:0000313" key="3">
    <source>
        <dbReference type="Proteomes" id="UP000001261"/>
    </source>
</evidence>
<accession>J3KAK5</accession>
<keyword evidence="3" id="KW-1185">Reference proteome</keyword>
<dbReference type="EMBL" id="GG704916">
    <property type="protein sequence ID" value="EAS32061.3"/>
    <property type="molecule type" value="Genomic_DNA"/>
</dbReference>
<dbReference type="InParanoid" id="J3KAK5"/>
<reference evidence="3" key="1">
    <citation type="journal article" date="2009" name="Genome Res.">
        <title>Comparative genomic analyses of the human fungal pathogens Coccidioides and their relatives.</title>
        <authorList>
            <person name="Sharpton T.J."/>
            <person name="Stajich J.E."/>
            <person name="Rounsley S.D."/>
            <person name="Gardner M.J."/>
            <person name="Wortman J.R."/>
            <person name="Jordar V.S."/>
            <person name="Maiti R."/>
            <person name="Kodira C.D."/>
            <person name="Neafsey D.E."/>
            <person name="Zeng Q."/>
            <person name="Hung C.-Y."/>
            <person name="McMahan C."/>
            <person name="Muszewska A."/>
            <person name="Grynberg M."/>
            <person name="Mandel M.A."/>
            <person name="Kellner E.M."/>
            <person name="Barker B.M."/>
            <person name="Galgiani J.N."/>
            <person name="Orbach M.J."/>
            <person name="Kirkland T.N."/>
            <person name="Cole G.T."/>
            <person name="Henn M.R."/>
            <person name="Birren B.W."/>
            <person name="Taylor J.W."/>
        </authorList>
    </citation>
    <scope>NUCLEOTIDE SEQUENCE [LARGE SCALE GENOMIC DNA]</scope>
    <source>
        <strain evidence="3">RS</strain>
    </source>
</reference>
<name>J3KAK5_COCIM</name>
<gene>
    <name evidence="2" type="ORF">CIMG_03085</name>
</gene>
<keyword evidence="1" id="KW-0812">Transmembrane</keyword>
<reference evidence="3" key="2">
    <citation type="journal article" date="2010" name="Genome Res.">
        <title>Population genomic sequencing of Coccidioides fungi reveals recent hybridization and transposon control.</title>
        <authorList>
            <person name="Neafsey D.E."/>
            <person name="Barker B.M."/>
            <person name="Sharpton T.J."/>
            <person name="Stajich J.E."/>
            <person name="Park D.J."/>
            <person name="Whiston E."/>
            <person name="Hung C.-Y."/>
            <person name="McMahan C."/>
            <person name="White J."/>
            <person name="Sykes S."/>
            <person name="Heiman D."/>
            <person name="Young S."/>
            <person name="Zeng Q."/>
            <person name="Abouelleil A."/>
            <person name="Aftuck L."/>
            <person name="Bessette D."/>
            <person name="Brown A."/>
            <person name="FitzGerald M."/>
            <person name="Lui A."/>
            <person name="Macdonald J.P."/>
            <person name="Priest M."/>
            <person name="Orbach M.J."/>
            <person name="Galgiani J.N."/>
            <person name="Kirkland T.N."/>
            <person name="Cole G.T."/>
            <person name="Birren B.W."/>
            <person name="Henn M.R."/>
            <person name="Taylor J.W."/>
            <person name="Rounsley S.D."/>
        </authorList>
    </citation>
    <scope>GENOME REANNOTATION</scope>
    <source>
        <strain evidence="3">RS</strain>
    </source>
</reference>
<protein>
    <submittedName>
        <fullName evidence="2">Uncharacterized protein</fullName>
    </submittedName>
</protein>
<proteinExistence type="predicted"/>
<organism evidence="2 3">
    <name type="scientific">Coccidioides immitis (strain RS)</name>
    <name type="common">Valley fever fungus</name>
    <dbReference type="NCBI Taxonomy" id="246410"/>
    <lineage>
        <taxon>Eukaryota</taxon>
        <taxon>Fungi</taxon>
        <taxon>Dikarya</taxon>
        <taxon>Ascomycota</taxon>
        <taxon>Pezizomycotina</taxon>
        <taxon>Eurotiomycetes</taxon>
        <taxon>Eurotiomycetidae</taxon>
        <taxon>Onygenales</taxon>
        <taxon>Onygenaceae</taxon>
        <taxon>Coccidioides</taxon>
    </lineage>
</organism>
<evidence type="ECO:0000313" key="2">
    <source>
        <dbReference type="EMBL" id="EAS32061.3"/>
    </source>
</evidence>
<dbReference type="Proteomes" id="UP000001261">
    <property type="component" value="Unassembled WGS sequence"/>
</dbReference>
<sequence length="185" mass="21467">MSAWTRSMYFGSQSSRHDDGTGGVWCEALYGIWMSSTPYMRAGTNVAVLVRSILYTPYDRRHFRTPYGVLRTRWKWMNYALIHNARRFWTIARRLGWLITVAGVPCSLRDFVFLSLLFIHDLSFFSLPLLIFLNEEAGGSEVASSLRPRWQPAKTTEYRVHNIALRAPQSYRNGFIKNPSHVDLQ</sequence>
<dbReference type="RefSeq" id="XP_001243644.2">
    <property type="nucleotide sequence ID" value="XM_001243643.2"/>
</dbReference>
<feature type="transmembrane region" description="Helical" evidence="1">
    <location>
        <begin position="95"/>
        <end position="119"/>
    </location>
</feature>
<keyword evidence="1" id="KW-0472">Membrane</keyword>
<keyword evidence="1" id="KW-1133">Transmembrane helix</keyword>